<name>A0A0A9FEJ1_ARUDO</name>
<organism evidence="1">
    <name type="scientific">Arundo donax</name>
    <name type="common">Giant reed</name>
    <name type="synonym">Donax arundinaceus</name>
    <dbReference type="NCBI Taxonomy" id="35708"/>
    <lineage>
        <taxon>Eukaryota</taxon>
        <taxon>Viridiplantae</taxon>
        <taxon>Streptophyta</taxon>
        <taxon>Embryophyta</taxon>
        <taxon>Tracheophyta</taxon>
        <taxon>Spermatophyta</taxon>
        <taxon>Magnoliopsida</taxon>
        <taxon>Liliopsida</taxon>
        <taxon>Poales</taxon>
        <taxon>Poaceae</taxon>
        <taxon>PACMAD clade</taxon>
        <taxon>Arundinoideae</taxon>
        <taxon>Arundineae</taxon>
        <taxon>Arundo</taxon>
    </lineage>
</organism>
<protein>
    <submittedName>
        <fullName evidence="1">Uncharacterized protein</fullName>
    </submittedName>
</protein>
<reference evidence="1" key="2">
    <citation type="journal article" date="2015" name="Data Brief">
        <title>Shoot transcriptome of the giant reed, Arundo donax.</title>
        <authorList>
            <person name="Barrero R.A."/>
            <person name="Guerrero F.D."/>
            <person name="Moolhuijzen P."/>
            <person name="Goolsby J.A."/>
            <person name="Tidwell J."/>
            <person name="Bellgard S.E."/>
            <person name="Bellgard M.I."/>
        </authorList>
    </citation>
    <scope>NUCLEOTIDE SEQUENCE</scope>
    <source>
        <tissue evidence="1">Shoot tissue taken approximately 20 cm above the soil surface</tissue>
    </source>
</reference>
<sequence length="64" mass="7426">MFYRVALHRVSPDVQACHTEVNNNNIHNLILPPTSSVLKCNWKLIIVCQDCRNQRLPDQDVEPQ</sequence>
<evidence type="ECO:0000313" key="1">
    <source>
        <dbReference type="EMBL" id="JAE10782.1"/>
    </source>
</evidence>
<reference evidence="1" key="1">
    <citation type="submission" date="2014-09" db="EMBL/GenBank/DDBJ databases">
        <authorList>
            <person name="Magalhaes I.L.F."/>
            <person name="Oliveira U."/>
            <person name="Santos F.R."/>
            <person name="Vidigal T.H.D.A."/>
            <person name="Brescovit A.D."/>
            <person name="Santos A.J."/>
        </authorList>
    </citation>
    <scope>NUCLEOTIDE SEQUENCE</scope>
    <source>
        <tissue evidence="1">Shoot tissue taken approximately 20 cm above the soil surface</tissue>
    </source>
</reference>
<accession>A0A0A9FEJ1</accession>
<dbReference type="AlphaFoldDB" id="A0A0A9FEJ1"/>
<proteinExistence type="predicted"/>
<dbReference type="EMBL" id="GBRH01187114">
    <property type="protein sequence ID" value="JAE10782.1"/>
    <property type="molecule type" value="Transcribed_RNA"/>
</dbReference>